<dbReference type="Gene3D" id="3.90.550.10">
    <property type="entry name" value="Spore Coat Polysaccharide Biosynthesis Protein SpsA, Chain A"/>
    <property type="match status" value="1"/>
</dbReference>
<protein>
    <submittedName>
        <fullName evidence="2">Glycosyl transferase family 2</fullName>
    </submittedName>
</protein>
<organism evidence="2 3">
    <name type="scientific">Candidatus Electrothrix marina</name>
    <dbReference type="NCBI Taxonomy" id="1859130"/>
    <lineage>
        <taxon>Bacteria</taxon>
        <taxon>Pseudomonadati</taxon>
        <taxon>Thermodesulfobacteriota</taxon>
        <taxon>Desulfobulbia</taxon>
        <taxon>Desulfobulbales</taxon>
        <taxon>Desulfobulbaceae</taxon>
        <taxon>Candidatus Electrothrix</taxon>
    </lineage>
</organism>
<dbReference type="EMBL" id="MTKS01000057">
    <property type="protein sequence ID" value="RWX51963.1"/>
    <property type="molecule type" value="Genomic_DNA"/>
</dbReference>
<dbReference type="GO" id="GO:0016740">
    <property type="term" value="F:transferase activity"/>
    <property type="evidence" value="ECO:0007669"/>
    <property type="project" value="UniProtKB-KW"/>
</dbReference>
<accession>A0A444JFW6</accession>
<keyword evidence="3" id="KW-1185">Reference proteome</keyword>
<dbReference type="AlphaFoldDB" id="A0A444JFW6"/>
<reference evidence="2 3" key="1">
    <citation type="submission" date="2017-01" db="EMBL/GenBank/DDBJ databases">
        <title>The cable genome- insights into the physiology and evolution of filamentous bacteria capable of sulfide oxidation via long distance electron transfer.</title>
        <authorList>
            <person name="Schreiber L."/>
            <person name="Bjerg J.T."/>
            <person name="Boggild A."/>
            <person name="Van De Vossenberg J."/>
            <person name="Meysman F."/>
            <person name="Nielsen L.P."/>
            <person name="Schramm A."/>
            <person name="Kjeldsen K.U."/>
        </authorList>
    </citation>
    <scope>NUCLEOTIDE SEQUENCE [LARGE SCALE GENOMIC DNA]</scope>
    <source>
        <strain evidence="2">A5</strain>
    </source>
</reference>
<comment type="caution">
    <text evidence="2">The sequence shown here is derived from an EMBL/GenBank/DDBJ whole genome shotgun (WGS) entry which is preliminary data.</text>
</comment>
<sequence>MAELAVIIVTHNSQDVLPRCLDALSRQTIQADIVLVDSGSKDVSYLDAYRMRSGIRVILEENIGFSRANNRGCQALSQAAEFIL</sequence>
<proteinExistence type="predicted"/>
<keyword evidence="2" id="KW-0808">Transferase</keyword>
<gene>
    <name evidence="2" type="ORF">VU01_105710</name>
</gene>
<dbReference type="InterPro" id="IPR001173">
    <property type="entry name" value="Glyco_trans_2-like"/>
</dbReference>
<dbReference type="PANTHER" id="PTHR43179">
    <property type="entry name" value="RHAMNOSYLTRANSFERASE WBBL"/>
    <property type="match status" value="1"/>
</dbReference>
<dbReference type="Pfam" id="PF00535">
    <property type="entry name" value="Glycos_transf_2"/>
    <property type="match status" value="1"/>
</dbReference>
<feature type="non-terminal residue" evidence="2">
    <location>
        <position position="84"/>
    </location>
</feature>
<evidence type="ECO:0000259" key="1">
    <source>
        <dbReference type="Pfam" id="PF00535"/>
    </source>
</evidence>
<evidence type="ECO:0000313" key="2">
    <source>
        <dbReference type="EMBL" id="RWX51963.1"/>
    </source>
</evidence>
<dbReference type="PANTHER" id="PTHR43179:SF7">
    <property type="entry name" value="RHAMNOSYLTRANSFERASE WBBL"/>
    <property type="match status" value="1"/>
</dbReference>
<dbReference type="InterPro" id="IPR029044">
    <property type="entry name" value="Nucleotide-diphossugar_trans"/>
</dbReference>
<name>A0A444JFW6_9BACT</name>
<feature type="domain" description="Glycosyltransferase 2-like" evidence="1">
    <location>
        <begin position="6"/>
        <end position="75"/>
    </location>
</feature>
<dbReference type="Proteomes" id="UP000288892">
    <property type="component" value="Unassembled WGS sequence"/>
</dbReference>
<dbReference type="SUPFAM" id="SSF53448">
    <property type="entry name" value="Nucleotide-diphospho-sugar transferases"/>
    <property type="match status" value="1"/>
</dbReference>
<evidence type="ECO:0000313" key="3">
    <source>
        <dbReference type="Proteomes" id="UP000288892"/>
    </source>
</evidence>